<evidence type="ECO:0000256" key="8">
    <source>
        <dbReference type="ARBA" id="ARBA00023015"/>
    </source>
</evidence>
<dbReference type="InterPro" id="IPR017930">
    <property type="entry name" value="Myb_dom"/>
</dbReference>
<feature type="compositionally biased region" description="Basic and acidic residues" evidence="16">
    <location>
        <begin position="52"/>
        <end position="104"/>
    </location>
</feature>
<dbReference type="GO" id="GO:0051302">
    <property type="term" value="P:regulation of cell division"/>
    <property type="evidence" value="ECO:0007669"/>
    <property type="project" value="UniProtKB-ARBA"/>
</dbReference>
<keyword evidence="2" id="KW-0597">Phosphoprotein</keyword>
<feature type="region of interest" description="Disordered" evidence="16">
    <location>
        <begin position="670"/>
        <end position="703"/>
    </location>
</feature>
<dbReference type="SMART" id="SM00717">
    <property type="entry name" value="SANT"/>
    <property type="match status" value="1"/>
</dbReference>
<dbReference type="PANTHER" id="PTHR22705">
    <property type="entry name" value="ZINC FINGER, ZZ DOMAIN CONTAINING 3"/>
    <property type="match status" value="1"/>
</dbReference>
<dbReference type="PANTHER" id="PTHR22705:SF0">
    <property type="entry name" value="ZZ-TYPE ZINC FINGER-CONTAINING PROTEIN 3"/>
    <property type="match status" value="1"/>
</dbReference>
<dbReference type="InterPro" id="IPR009057">
    <property type="entry name" value="Homeodomain-like_sf"/>
</dbReference>
<evidence type="ECO:0000313" key="20">
    <source>
        <dbReference type="Proteomes" id="UP000515145"/>
    </source>
</evidence>
<dbReference type="InterPro" id="IPR043145">
    <property type="entry name" value="Znf_ZZ_sf"/>
</dbReference>
<feature type="compositionally biased region" description="Acidic residues" evidence="16">
    <location>
        <begin position="540"/>
        <end position="550"/>
    </location>
</feature>
<feature type="compositionally biased region" description="Polar residues" evidence="16">
    <location>
        <begin position="116"/>
        <end position="130"/>
    </location>
</feature>
<evidence type="ECO:0000259" key="18">
    <source>
        <dbReference type="PROSITE" id="PS50135"/>
    </source>
</evidence>
<evidence type="ECO:0000256" key="7">
    <source>
        <dbReference type="ARBA" id="ARBA00022990"/>
    </source>
</evidence>
<evidence type="ECO:0000256" key="13">
    <source>
        <dbReference type="ARBA" id="ARBA00062553"/>
    </source>
</evidence>
<dbReference type="Proteomes" id="UP000515145">
    <property type="component" value="Chromosome 17"/>
</dbReference>
<dbReference type="SUPFAM" id="SSF57850">
    <property type="entry name" value="RING/U-box"/>
    <property type="match status" value="1"/>
</dbReference>
<dbReference type="GO" id="GO:0051726">
    <property type="term" value="P:regulation of cell cycle"/>
    <property type="evidence" value="ECO:0007669"/>
    <property type="project" value="UniProtKB-ARBA"/>
</dbReference>
<feature type="region of interest" description="Disordered" evidence="16">
    <location>
        <begin position="354"/>
        <end position="550"/>
    </location>
</feature>
<dbReference type="AlphaFoldDB" id="A0A6P7K2X2"/>
<feature type="compositionally biased region" description="Basic and acidic residues" evidence="16">
    <location>
        <begin position="139"/>
        <end position="158"/>
    </location>
</feature>
<dbReference type="InterPro" id="IPR037830">
    <property type="entry name" value="ZZZ3"/>
</dbReference>
<keyword evidence="10" id="KW-0804">Transcription</keyword>
<dbReference type="GO" id="GO:0008270">
    <property type="term" value="F:zinc ion binding"/>
    <property type="evidence" value="ECO:0007669"/>
    <property type="project" value="UniProtKB-KW"/>
</dbReference>
<dbReference type="CTD" id="26009"/>
<keyword evidence="6" id="KW-0832">Ubl conjugation</keyword>
<evidence type="ECO:0000256" key="12">
    <source>
        <dbReference type="ARBA" id="ARBA00053098"/>
    </source>
</evidence>
<feature type="compositionally biased region" description="Polar residues" evidence="16">
    <location>
        <begin position="691"/>
        <end position="700"/>
    </location>
</feature>
<dbReference type="GO" id="GO:0003677">
    <property type="term" value="F:DNA binding"/>
    <property type="evidence" value="ECO:0007669"/>
    <property type="project" value="UniProtKB-KW"/>
</dbReference>
<evidence type="ECO:0000256" key="5">
    <source>
        <dbReference type="ARBA" id="ARBA00022833"/>
    </source>
</evidence>
<dbReference type="PROSITE" id="PS50090">
    <property type="entry name" value="MYB_LIKE"/>
    <property type="match status" value="1"/>
</dbReference>
<dbReference type="GO" id="GO:0140672">
    <property type="term" value="C:ATAC complex"/>
    <property type="evidence" value="ECO:0007669"/>
    <property type="project" value="UniProtKB-ARBA"/>
</dbReference>
<keyword evidence="7" id="KW-0007">Acetylation</keyword>
<feature type="region of interest" description="Disordered" evidence="16">
    <location>
        <begin position="1"/>
        <end position="338"/>
    </location>
</feature>
<name>A0A6P7K2X2_9TELE</name>
<evidence type="ECO:0000256" key="15">
    <source>
        <dbReference type="PROSITE-ProRule" id="PRU00228"/>
    </source>
</evidence>
<reference evidence="21 22" key="1">
    <citation type="submission" date="2025-04" db="UniProtKB">
        <authorList>
            <consortium name="RefSeq"/>
        </authorList>
    </citation>
    <scope>IDENTIFICATION</scope>
</reference>
<accession>A0A6P7K2X2</accession>
<dbReference type="InterPro" id="IPR001005">
    <property type="entry name" value="SANT/Myb"/>
</dbReference>
<evidence type="ECO:0000256" key="9">
    <source>
        <dbReference type="ARBA" id="ARBA00023125"/>
    </source>
</evidence>
<feature type="domain" description="ZZ-type" evidence="18">
    <location>
        <begin position="892"/>
        <end position="951"/>
    </location>
</feature>
<dbReference type="OrthoDB" id="20473at2759"/>
<evidence type="ECO:0000256" key="1">
    <source>
        <dbReference type="ARBA" id="ARBA00022499"/>
    </source>
</evidence>
<organism evidence="20 22">
    <name type="scientific">Parambassis ranga</name>
    <name type="common">Indian glassy fish</name>
    <dbReference type="NCBI Taxonomy" id="210632"/>
    <lineage>
        <taxon>Eukaryota</taxon>
        <taxon>Metazoa</taxon>
        <taxon>Chordata</taxon>
        <taxon>Craniata</taxon>
        <taxon>Vertebrata</taxon>
        <taxon>Euteleostomi</taxon>
        <taxon>Actinopterygii</taxon>
        <taxon>Neopterygii</taxon>
        <taxon>Teleostei</taxon>
        <taxon>Neoteleostei</taxon>
        <taxon>Acanthomorphata</taxon>
        <taxon>Ovalentaria</taxon>
        <taxon>Ambassidae</taxon>
        <taxon>Parambassis</taxon>
    </lineage>
</organism>
<keyword evidence="4 15" id="KW-0863">Zinc-finger</keyword>
<feature type="compositionally biased region" description="Low complexity" evidence="16">
    <location>
        <begin position="386"/>
        <end position="409"/>
    </location>
</feature>
<dbReference type="InterPro" id="IPR000433">
    <property type="entry name" value="Znf_ZZ"/>
</dbReference>
<proteinExistence type="predicted"/>
<comment type="subunit">
    <text evidence="13">Component of the ADA2A-containing complex (ATAC), composed of KAT14, KAT2A, TADA2L, TADA3L, ZZ3, MBIP, WDR5, YEATS2, CCDC101 and DR1. Interacts via (ZZ-type zinc finger) with histone H3 in a methylation-independent manner and acetylation on 'Lys-4' (H3K4ac) moderately enhances the interaction.</text>
</comment>
<dbReference type="FunFam" id="1.10.10.60:FF:000128">
    <property type="entry name" value="Putative ZZ-type zinc finger-containing protein 3"/>
    <property type="match status" value="1"/>
</dbReference>
<feature type="compositionally biased region" description="Low complexity" evidence="16">
    <location>
        <begin position="1"/>
        <end position="14"/>
    </location>
</feature>
<evidence type="ECO:0000256" key="4">
    <source>
        <dbReference type="ARBA" id="ARBA00022771"/>
    </source>
</evidence>
<sequence length="977" mass="108457">MAASRSSRVTRSSVGLNGLDENFCGRTLRNRSIAQPEETLVSPLPRARSPKKKQDAKQESKQDNKQESKQDTKEDIKHESKQENKQDSKQDTKQDEKQDTHLQDGHQQALLHGKLTDSNASPAEANQLTTSRKRGVSCLEKDISPEKSENCDRGKGARDASPQIKRAKRCSRSGESQGQEEDPELLKPESPVSVPEPSKDNSCEELASQNSANTAPASPILRKQEGELTEVTAEDGRVECDGAAQPPNAHKASNGLRDSKAEESSTLTGEPSANPTSVANFPSLLNGSQTGAPSSPDPAVPCRNSVPEQMEVSGSGESPASSAPAFESTPDDPVPELIVAKEQEVEEVEVDVVGDSLCLAHEEQVTESESDTNGRPVTPVQEAAASTSSPTTNMNSSPINNNNSNSGETTPPPTSSPSPTDRGCSPSISSMSPPFTELYEHRYTLRTSPRRAASGGKAIPSKPSSPPRDNGPLREEGEVVVGLEEECPMVEEPAPSDSVGLSNEEPVSVDPGDRAGGEDVGSAEDKEAECSKELTQSQAAEEEEEEEEPDVYYFESDHLALKHNKDYQRLLQTIGVLEAQRTQAILDLETLMCHQREALADPISFVEQLQERVNLGLPCPQRVVQLPDIAWEQYTSGLGDFEREFCDKKRKTRRLKLIFDKETPERLLCHSTSGLPLRPKSPVEPKKEGESSTMYSSLPTSDALENGRQTQMIRGRICHPNKPDTFNQLWTVEEQKKLEQLLVKFPPEEVESRRWQKIADELGNRTAKQVASRVQKYFIKLTKAGIPVPGRTPNLCMYTKKASSKRQHHLNKHLYRPSTFLTSYEPPVFMDDDDERSAYYHSMQEPSADDSDEESIPVELRNLPEYKELLELKRLKKQKLQEIQEDKVIMRHVGFKCDVCSMEPILGVRWHCQDCPPDNSVDFCSNCSDCLFKTETHKPTHHLEPVYQAETFLDRDYCLPQSTGYNYLDPNYFPANR</sequence>
<dbReference type="GeneID" id="114449968"/>
<keyword evidence="3" id="KW-0479">Metal-binding</keyword>
<evidence type="ECO:0000256" key="3">
    <source>
        <dbReference type="ARBA" id="ARBA00022723"/>
    </source>
</evidence>
<feature type="domain" description="Myb-like" evidence="17">
    <location>
        <begin position="722"/>
        <end position="778"/>
    </location>
</feature>
<evidence type="ECO:0000256" key="14">
    <source>
        <dbReference type="ARBA" id="ARBA00068620"/>
    </source>
</evidence>
<dbReference type="Pfam" id="PF00249">
    <property type="entry name" value="Myb_DNA-binding"/>
    <property type="match status" value="1"/>
</dbReference>
<evidence type="ECO:0000256" key="11">
    <source>
        <dbReference type="ARBA" id="ARBA00023242"/>
    </source>
</evidence>
<evidence type="ECO:0000256" key="16">
    <source>
        <dbReference type="SAM" id="MobiDB-lite"/>
    </source>
</evidence>
<keyword evidence="11" id="KW-0539">Nucleus</keyword>
<keyword evidence="20" id="KW-1185">Reference proteome</keyword>
<feature type="compositionally biased region" description="Basic and acidic residues" evidence="16">
    <location>
        <begin position="511"/>
        <end position="532"/>
    </location>
</feature>
<keyword evidence="1" id="KW-1017">Isopeptide bond</keyword>
<dbReference type="RefSeq" id="XP_028283655.1">
    <property type="nucleotide sequence ID" value="XM_028427854.1"/>
</dbReference>
<evidence type="ECO:0000256" key="10">
    <source>
        <dbReference type="ARBA" id="ARBA00023163"/>
    </source>
</evidence>
<keyword evidence="8" id="KW-0805">Transcription regulation</keyword>
<gene>
    <name evidence="21 22" type="primary">zzz3</name>
</gene>
<dbReference type="RefSeq" id="XP_028283654.1">
    <property type="nucleotide sequence ID" value="XM_028427853.1"/>
</dbReference>
<dbReference type="PROSITE" id="PS50135">
    <property type="entry name" value="ZF_ZZ_2"/>
    <property type="match status" value="1"/>
</dbReference>
<evidence type="ECO:0000313" key="21">
    <source>
        <dbReference type="RefSeq" id="XP_028283654.1"/>
    </source>
</evidence>
<dbReference type="Gene3D" id="1.10.10.60">
    <property type="entry name" value="Homeodomain-like"/>
    <property type="match status" value="1"/>
</dbReference>
<dbReference type="CDD" id="cd00167">
    <property type="entry name" value="SANT"/>
    <property type="match status" value="1"/>
</dbReference>
<dbReference type="PROSITE" id="PS51294">
    <property type="entry name" value="HTH_MYB"/>
    <property type="match status" value="1"/>
</dbReference>
<comment type="function">
    <text evidence="12">Histone H3 reader that is required for the ATAC complex-mediated maintenance of histone acetylation and gene activation. Component of the ATAC complex, a complex with histone acetyltransferase activity on histones H3 and H4.</text>
</comment>
<evidence type="ECO:0000259" key="19">
    <source>
        <dbReference type="PROSITE" id="PS51294"/>
    </source>
</evidence>
<evidence type="ECO:0000259" key="17">
    <source>
        <dbReference type="PROSITE" id="PS50090"/>
    </source>
</evidence>
<feature type="compositionally biased region" description="Polar residues" evidence="16">
    <location>
        <begin position="207"/>
        <end position="216"/>
    </location>
</feature>
<feature type="compositionally biased region" description="Basic and acidic residues" evidence="16">
    <location>
        <begin position="681"/>
        <end position="690"/>
    </location>
</feature>
<evidence type="ECO:0000313" key="22">
    <source>
        <dbReference type="RefSeq" id="XP_028283655.1"/>
    </source>
</evidence>
<dbReference type="Gene3D" id="3.30.60.90">
    <property type="match status" value="1"/>
</dbReference>
<feature type="domain" description="HTH myb-type" evidence="19">
    <location>
        <begin position="722"/>
        <end position="782"/>
    </location>
</feature>
<keyword evidence="5" id="KW-0862">Zinc</keyword>
<dbReference type="SUPFAM" id="SSF46689">
    <property type="entry name" value="Homeodomain-like"/>
    <property type="match status" value="1"/>
</dbReference>
<evidence type="ECO:0000256" key="2">
    <source>
        <dbReference type="ARBA" id="ARBA00022553"/>
    </source>
</evidence>
<keyword evidence="9" id="KW-0238">DNA-binding</keyword>
<protein>
    <recommendedName>
        <fullName evidence="14">ZZ-type zinc finger-containing protein 3</fullName>
    </recommendedName>
</protein>
<feature type="compositionally biased region" description="Low complexity" evidence="16">
    <location>
        <begin position="313"/>
        <end position="328"/>
    </location>
</feature>
<feature type="compositionally biased region" description="Polar residues" evidence="16">
    <location>
        <begin position="264"/>
        <end position="293"/>
    </location>
</feature>
<evidence type="ECO:0000256" key="6">
    <source>
        <dbReference type="ARBA" id="ARBA00022843"/>
    </source>
</evidence>
<dbReference type="Pfam" id="PF00569">
    <property type="entry name" value="ZZ"/>
    <property type="match status" value="1"/>
</dbReference>